<dbReference type="OrthoDB" id="2626601at2"/>
<keyword evidence="2" id="KW-1185">Reference proteome</keyword>
<dbReference type="Proteomes" id="UP000307943">
    <property type="component" value="Unassembled WGS sequence"/>
</dbReference>
<reference evidence="1 2" key="1">
    <citation type="submission" date="2019-05" db="EMBL/GenBank/DDBJ databases">
        <title>We sequenced the genome of Paenibacillus hemerocallicola KCTC 33185 for further insight into its adaptation and study the phylogeny of Paenibacillus.</title>
        <authorList>
            <person name="Narsing Rao M.P."/>
        </authorList>
    </citation>
    <scope>NUCLEOTIDE SEQUENCE [LARGE SCALE GENOMIC DNA]</scope>
    <source>
        <strain evidence="1 2">KCTC 33185</strain>
    </source>
</reference>
<proteinExistence type="predicted"/>
<evidence type="ECO:0000313" key="1">
    <source>
        <dbReference type="EMBL" id="TNJ68210.1"/>
    </source>
</evidence>
<dbReference type="RefSeq" id="WP_139600187.1">
    <property type="nucleotide sequence ID" value="NZ_VDCQ01000001.1"/>
</dbReference>
<accession>A0A5C4TIB7</accession>
<gene>
    <name evidence="1" type="ORF">FE784_00670</name>
</gene>
<protein>
    <submittedName>
        <fullName evidence="1">Uncharacterized protein</fullName>
    </submittedName>
</protein>
<name>A0A5C4TIB7_9BACL</name>
<sequence length="64" mass="7263">MLASGFVLRTDHHLQVAMHNRSPVEVWQEGQLLDYGGPIEAINEQSVTINGVKYLHVTCDFKIR</sequence>
<evidence type="ECO:0000313" key="2">
    <source>
        <dbReference type="Proteomes" id="UP000307943"/>
    </source>
</evidence>
<organism evidence="1 2">
    <name type="scientific">Paenibacillus hemerocallicola</name>
    <dbReference type="NCBI Taxonomy" id="1172614"/>
    <lineage>
        <taxon>Bacteria</taxon>
        <taxon>Bacillati</taxon>
        <taxon>Bacillota</taxon>
        <taxon>Bacilli</taxon>
        <taxon>Bacillales</taxon>
        <taxon>Paenibacillaceae</taxon>
        <taxon>Paenibacillus</taxon>
    </lineage>
</organism>
<dbReference type="EMBL" id="VDCQ01000001">
    <property type="protein sequence ID" value="TNJ68210.1"/>
    <property type="molecule type" value="Genomic_DNA"/>
</dbReference>
<comment type="caution">
    <text evidence="1">The sequence shown here is derived from an EMBL/GenBank/DDBJ whole genome shotgun (WGS) entry which is preliminary data.</text>
</comment>
<dbReference type="AlphaFoldDB" id="A0A5C4TIB7"/>